<keyword evidence="2" id="KW-0812">Transmembrane</keyword>
<dbReference type="GO" id="GO:0005886">
    <property type="term" value="C:plasma membrane"/>
    <property type="evidence" value="ECO:0007669"/>
    <property type="project" value="TreeGrafter"/>
</dbReference>
<dbReference type="STRING" id="1090615.SAMN04515671_3308"/>
<feature type="domain" description="Prepilin type IV endopeptidase peptidase" evidence="3">
    <location>
        <begin position="67"/>
        <end position="177"/>
    </location>
</feature>
<keyword evidence="4" id="KW-0489">Methyltransferase</keyword>
<accession>A0A1H0QY24</accession>
<dbReference type="RefSeq" id="WP_090477641.1">
    <property type="nucleotide sequence ID" value="NZ_LT629710.1"/>
</dbReference>
<dbReference type="AlphaFoldDB" id="A0A1H0QY24"/>
<protein>
    <submittedName>
        <fullName evidence="4">Leader peptidase (Prepilin peptidase) / N-methyltransferase</fullName>
    </submittedName>
</protein>
<keyword evidence="5" id="KW-1185">Reference proteome</keyword>
<name>A0A1H0QY24_9ACTN</name>
<evidence type="ECO:0000313" key="5">
    <source>
        <dbReference type="Proteomes" id="UP000198741"/>
    </source>
</evidence>
<keyword evidence="2" id="KW-0472">Membrane</keyword>
<feature type="transmembrane region" description="Helical" evidence="2">
    <location>
        <begin position="61"/>
        <end position="81"/>
    </location>
</feature>
<dbReference type="PANTHER" id="PTHR30487:SF0">
    <property type="entry name" value="PREPILIN LEADER PEPTIDASE_N-METHYLTRANSFERASE-RELATED"/>
    <property type="match status" value="1"/>
</dbReference>
<comment type="similarity">
    <text evidence="1">Belongs to the peptidase A24 family.</text>
</comment>
<dbReference type="Gene3D" id="1.20.120.1220">
    <property type="match status" value="1"/>
</dbReference>
<feature type="transmembrane region" description="Helical" evidence="2">
    <location>
        <begin position="88"/>
        <end position="108"/>
    </location>
</feature>
<keyword evidence="4" id="KW-0808">Transferase</keyword>
<dbReference type="OrthoDB" id="2087435at2"/>
<dbReference type="InterPro" id="IPR000045">
    <property type="entry name" value="Prepilin_IV_endopep_pep"/>
</dbReference>
<dbReference type="PANTHER" id="PTHR30487">
    <property type="entry name" value="TYPE 4 PREPILIN-LIKE PROTEINS LEADER PEPTIDE-PROCESSING ENZYME"/>
    <property type="match status" value="1"/>
</dbReference>
<dbReference type="Proteomes" id="UP000198741">
    <property type="component" value="Chromosome I"/>
</dbReference>
<organism evidence="4 5">
    <name type="scientific">Nakamurella panacisegetis</name>
    <dbReference type="NCBI Taxonomy" id="1090615"/>
    <lineage>
        <taxon>Bacteria</taxon>
        <taxon>Bacillati</taxon>
        <taxon>Actinomycetota</taxon>
        <taxon>Actinomycetes</taxon>
        <taxon>Nakamurellales</taxon>
        <taxon>Nakamurellaceae</taxon>
        <taxon>Nakamurella</taxon>
    </lineage>
</organism>
<reference evidence="4 5" key="1">
    <citation type="submission" date="2016-10" db="EMBL/GenBank/DDBJ databases">
        <authorList>
            <person name="de Groot N.N."/>
        </authorList>
    </citation>
    <scope>NUCLEOTIDE SEQUENCE [LARGE SCALE GENOMIC DNA]</scope>
    <source>
        <strain evidence="5">P4-7,KCTC 19426,CECT 7604</strain>
    </source>
</reference>
<evidence type="ECO:0000259" key="3">
    <source>
        <dbReference type="Pfam" id="PF01478"/>
    </source>
</evidence>
<proteinExistence type="inferred from homology"/>
<evidence type="ECO:0000256" key="1">
    <source>
        <dbReference type="ARBA" id="ARBA00005801"/>
    </source>
</evidence>
<dbReference type="GO" id="GO:0006465">
    <property type="term" value="P:signal peptide processing"/>
    <property type="evidence" value="ECO:0007669"/>
    <property type="project" value="TreeGrafter"/>
</dbReference>
<feature type="transmembrane region" description="Helical" evidence="2">
    <location>
        <begin position="191"/>
        <end position="208"/>
    </location>
</feature>
<keyword evidence="2" id="KW-1133">Transmembrane helix</keyword>
<gene>
    <name evidence="4" type="ORF">SAMN04515671_3308</name>
</gene>
<dbReference type="GO" id="GO:0032259">
    <property type="term" value="P:methylation"/>
    <property type="evidence" value="ECO:0007669"/>
    <property type="project" value="UniProtKB-KW"/>
</dbReference>
<feature type="transmembrane region" description="Helical" evidence="2">
    <location>
        <begin position="6"/>
        <end position="23"/>
    </location>
</feature>
<dbReference type="EMBL" id="LT629710">
    <property type="protein sequence ID" value="SDP22192.1"/>
    <property type="molecule type" value="Genomic_DNA"/>
</dbReference>
<sequence length="209" mass="21090">MSGVQLVVVMLSAVGGLAAGWGARQLLARLRRGVTLAPGPLELGTAAVVASSVAIGWARPTLALILLAGWLLVLLTPVDLVHHRLPDAVTLPALPVAAVTVAVTYLLSHPSGSVNRAVLVAAVLWALFAATARIRPAAMGRGDVKLIPTIGLLTGYVSLGAAVVALALACVLGALASIVGMLAGRLELKSSIAFGPFLLVGGWAALLIA</sequence>
<feature type="transmembrane region" description="Helical" evidence="2">
    <location>
        <begin position="114"/>
        <end position="134"/>
    </location>
</feature>
<feature type="transmembrane region" description="Helical" evidence="2">
    <location>
        <begin position="146"/>
        <end position="179"/>
    </location>
</feature>
<dbReference type="Pfam" id="PF01478">
    <property type="entry name" value="Peptidase_A24"/>
    <property type="match status" value="1"/>
</dbReference>
<dbReference type="GO" id="GO:0008168">
    <property type="term" value="F:methyltransferase activity"/>
    <property type="evidence" value="ECO:0007669"/>
    <property type="project" value="UniProtKB-KW"/>
</dbReference>
<dbReference type="InterPro" id="IPR050882">
    <property type="entry name" value="Prepilin_peptidase/N-MTase"/>
</dbReference>
<evidence type="ECO:0000313" key="4">
    <source>
        <dbReference type="EMBL" id="SDP22192.1"/>
    </source>
</evidence>
<evidence type="ECO:0000256" key="2">
    <source>
        <dbReference type="SAM" id="Phobius"/>
    </source>
</evidence>
<dbReference type="GO" id="GO:0004190">
    <property type="term" value="F:aspartic-type endopeptidase activity"/>
    <property type="evidence" value="ECO:0007669"/>
    <property type="project" value="InterPro"/>
</dbReference>